<evidence type="ECO:0000313" key="4">
    <source>
        <dbReference type="Proteomes" id="UP000033163"/>
    </source>
</evidence>
<reference evidence="4" key="1">
    <citation type="submission" date="2015-03" db="EMBL/GenBank/DDBJ databases">
        <authorList>
            <person name="Wibberg D."/>
        </authorList>
    </citation>
    <scope>NUCLEOTIDE SEQUENCE [LARGE SCALE GENOMIC DNA]</scope>
</reference>
<dbReference type="AlphaFoldDB" id="A0A0E4HB15"/>
<dbReference type="EMBL" id="LN831776">
    <property type="protein sequence ID" value="CQR55400.1"/>
    <property type="molecule type" value="Genomic_DNA"/>
</dbReference>
<dbReference type="STRING" id="483937.AMQ84_13235"/>
<dbReference type="KEGG" id="pri:PRIO_2997"/>
<name>A0A0E4HB15_9BACL</name>
<evidence type="ECO:0000256" key="1">
    <source>
        <dbReference type="SAM" id="MobiDB-lite"/>
    </source>
</evidence>
<feature type="region of interest" description="Disordered" evidence="1">
    <location>
        <begin position="34"/>
        <end position="60"/>
    </location>
</feature>
<gene>
    <name evidence="3" type="ORF">PRIO_2997</name>
</gene>
<evidence type="ECO:0000313" key="3">
    <source>
        <dbReference type="EMBL" id="CQR55400.1"/>
    </source>
</evidence>
<dbReference type="PATRIC" id="fig|1073571.4.peg.3193"/>
<keyword evidence="2" id="KW-0732">Signal</keyword>
<feature type="chain" id="PRO_5002420979" evidence="2">
    <location>
        <begin position="27"/>
        <end position="161"/>
    </location>
</feature>
<accession>A0A0E4HB15</accession>
<sequence length="161" mass="17576">MSNNVKRITAFAAALLLCLAPAAAFAENAVSSTPATAPDSAVRADQNHRHPHPPGTDKDFRAGGGHFIISETSKLLEMDRHELIRSLKSGTTLYALAKEKKGWTEEQYLQKLSEAAVMKLETSIKDGRLTQGEAEKLKAGLPALLKLGINRINQFQQSIKR</sequence>
<evidence type="ECO:0000256" key="2">
    <source>
        <dbReference type="SAM" id="SignalP"/>
    </source>
</evidence>
<proteinExistence type="predicted"/>
<dbReference type="Proteomes" id="UP000033163">
    <property type="component" value="Chromosome I"/>
</dbReference>
<feature type="signal peptide" evidence="2">
    <location>
        <begin position="1"/>
        <end position="26"/>
    </location>
</feature>
<dbReference type="HOGENOM" id="CLU_130385_0_0_9"/>
<dbReference type="RefSeq" id="WP_020426907.1">
    <property type="nucleotide sequence ID" value="NZ_AGBD01000257.1"/>
</dbReference>
<organism evidence="3 4">
    <name type="scientific">Paenibacillus riograndensis SBR5</name>
    <dbReference type="NCBI Taxonomy" id="1073571"/>
    <lineage>
        <taxon>Bacteria</taxon>
        <taxon>Bacillati</taxon>
        <taxon>Bacillota</taxon>
        <taxon>Bacilli</taxon>
        <taxon>Bacillales</taxon>
        <taxon>Paenibacillaceae</taxon>
        <taxon>Paenibacillus</taxon>
        <taxon>Paenibacillus sonchi group</taxon>
    </lineage>
</organism>
<protein>
    <submittedName>
        <fullName evidence="3">Putative secreted protein</fullName>
    </submittedName>
</protein>